<reference evidence="2 3" key="1">
    <citation type="journal article" date="2016" name="Mol. Biol. Evol.">
        <title>Comparative Genomics of Early-Diverging Mushroom-Forming Fungi Provides Insights into the Origins of Lignocellulose Decay Capabilities.</title>
        <authorList>
            <person name="Nagy L.G."/>
            <person name="Riley R."/>
            <person name="Tritt A."/>
            <person name="Adam C."/>
            <person name="Daum C."/>
            <person name="Floudas D."/>
            <person name="Sun H."/>
            <person name="Yadav J.S."/>
            <person name="Pangilinan J."/>
            <person name="Larsson K.H."/>
            <person name="Matsuura K."/>
            <person name="Barry K."/>
            <person name="Labutti K."/>
            <person name="Kuo R."/>
            <person name="Ohm R.A."/>
            <person name="Bhattacharya S.S."/>
            <person name="Shirouzu T."/>
            <person name="Yoshinaga Y."/>
            <person name="Martin F.M."/>
            <person name="Grigoriev I.V."/>
            <person name="Hibbett D.S."/>
        </authorList>
    </citation>
    <scope>NUCLEOTIDE SEQUENCE [LARGE SCALE GENOMIC DNA]</scope>
    <source>
        <strain evidence="2 3">HHB12029</strain>
    </source>
</reference>
<dbReference type="OrthoDB" id="3263654at2759"/>
<proteinExistence type="predicted"/>
<keyword evidence="1" id="KW-0472">Membrane</keyword>
<gene>
    <name evidence="2" type="ORF">EXIGLDRAFT_744090</name>
</gene>
<evidence type="ECO:0000313" key="2">
    <source>
        <dbReference type="EMBL" id="KZW03239.1"/>
    </source>
</evidence>
<protein>
    <submittedName>
        <fullName evidence="2">Uncharacterized protein</fullName>
    </submittedName>
</protein>
<keyword evidence="1" id="KW-1133">Transmembrane helix</keyword>
<dbReference type="AlphaFoldDB" id="A0A165Q8I3"/>
<dbReference type="InParanoid" id="A0A165Q8I3"/>
<keyword evidence="1" id="KW-0812">Transmembrane</keyword>
<name>A0A165Q8I3_EXIGL</name>
<feature type="non-terminal residue" evidence="2">
    <location>
        <position position="533"/>
    </location>
</feature>
<evidence type="ECO:0000313" key="3">
    <source>
        <dbReference type="Proteomes" id="UP000077266"/>
    </source>
</evidence>
<feature type="transmembrane region" description="Helical" evidence="1">
    <location>
        <begin position="60"/>
        <end position="85"/>
    </location>
</feature>
<accession>A0A165Q8I3</accession>
<dbReference type="EMBL" id="KV425884">
    <property type="protein sequence ID" value="KZW03239.1"/>
    <property type="molecule type" value="Genomic_DNA"/>
</dbReference>
<evidence type="ECO:0000256" key="1">
    <source>
        <dbReference type="SAM" id="Phobius"/>
    </source>
</evidence>
<sequence>MAVDLIVPPTSWTVAWKRRILVTLAILLDICATCMIFAFHKRMIFLPPNPNVTLYRVLPVFGALLGALIGAVNAWAISTLVTAYAKTLVLSDGMTFAHIDRLVPLAVTPLLLLAVVITVAEGLLPSAFVSIMTPTPAPWAVQFSMPTVDFSATSGVTPNIMCEYFSNGVNADEAGHGYGINCPIDSSFGDLYNVAAASMWDELPQNSSRKGVTYPSDLLGISGAIAEVTKDYAQELSADPHRAVIATDYVDTCLPRMVVASDCVKSLPEGEYFNTTFINVGGAAPQLILEVNHCYNATNTCDGDPRYAPFYGNGVTIVFWKMDPSSGSTTLTVYNFANYEKIWGTNAIQCKISAREEIVPIRIRGGASVERQPTDSNSACPDPLSPPSPQFLLNVTRMADMTLIKLQGQDGDISPAAAIPPGRDRVQALSDALRNVVAMGATEMYATMYGNQTLKGQWAGKVPLRYVTTRNRLGSDSKESFAFIACPLVLTVIIVAGCAIVSGRPEPNVPFNPLHPASAMAAGMNRQELSLLV</sequence>
<organism evidence="2 3">
    <name type="scientific">Exidia glandulosa HHB12029</name>
    <dbReference type="NCBI Taxonomy" id="1314781"/>
    <lineage>
        <taxon>Eukaryota</taxon>
        <taxon>Fungi</taxon>
        <taxon>Dikarya</taxon>
        <taxon>Basidiomycota</taxon>
        <taxon>Agaricomycotina</taxon>
        <taxon>Agaricomycetes</taxon>
        <taxon>Auriculariales</taxon>
        <taxon>Exidiaceae</taxon>
        <taxon>Exidia</taxon>
    </lineage>
</organism>
<keyword evidence="3" id="KW-1185">Reference proteome</keyword>
<feature type="transmembrane region" description="Helical" evidence="1">
    <location>
        <begin position="480"/>
        <end position="502"/>
    </location>
</feature>
<feature type="transmembrane region" description="Helical" evidence="1">
    <location>
        <begin position="20"/>
        <end position="39"/>
    </location>
</feature>
<dbReference type="Proteomes" id="UP000077266">
    <property type="component" value="Unassembled WGS sequence"/>
</dbReference>
<feature type="transmembrane region" description="Helical" evidence="1">
    <location>
        <begin position="105"/>
        <end position="124"/>
    </location>
</feature>